<dbReference type="PROSITE" id="PS50943">
    <property type="entry name" value="HTH_CROC1"/>
    <property type="match status" value="1"/>
</dbReference>
<evidence type="ECO:0000313" key="2">
    <source>
        <dbReference type="EMBL" id="MDQ9091075.1"/>
    </source>
</evidence>
<proteinExistence type="predicted"/>
<dbReference type="Pfam" id="PF13443">
    <property type="entry name" value="HTH_26"/>
    <property type="match status" value="1"/>
</dbReference>
<dbReference type="EMBL" id="JAVIFY010000003">
    <property type="protein sequence ID" value="MDQ9091075.1"/>
    <property type="molecule type" value="Genomic_DNA"/>
</dbReference>
<dbReference type="InterPro" id="IPR001387">
    <property type="entry name" value="Cro/C1-type_HTH"/>
</dbReference>
<keyword evidence="3" id="KW-1185">Reference proteome</keyword>
<dbReference type="CDD" id="cd00093">
    <property type="entry name" value="HTH_XRE"/>
    <property type="match status" value="1"/>
</dbReference>
<dbReference type="PANTHER" id="PTHR37301">
    <property type="entry name" value="DNA-BINDING PROTEIN-RELATED"/>
    <property type="match status" value="1"/>
</dbReference>
<reference evidence="2 3" key="1">
    <citation type="submission" date="2023-08" db="EMBL/GenBank/DDBJ databases">
        <title>Pseudoalteromonas haloplanktis LL1 genome.</title>
        <authorList>
            <person name="Wu S."/>
        </authorList>
    </citation>
    <scope>NUCLEOTIDE SEQUENCE [LARGE SCALE GENOMIC DNA]</scope>
    <source>
        <strain evidence="2 3">LL1</strain>
    </source>
</reference>
<sequence length="74" mass="8199">MAIIIDLDVMLAKRKMKSAELAEAIGITPQNLSVLKAGRAKAVRFTTLDAICKHLECQPGDILRFESDVDKDDR</sequence>
<dbReference type="RefSeq" id="WP_016708753.1">
    <property type="nucleotide sequence ID" value="NZ_JAVIFY010000003.1"/>
</dbReference>
<dbReference type="Gene3D" id="1.10.260.40">
    <property type="entry name" value="lambda repressor-like DNA-binding domains"/>
    <property type="match status" value="1"/>
</dbReference>
<organism evidence="2 3">
    <name type="scientific">Pseudoalteromonas haloplanktis</name>
    <name type="common">Alteromonas haloplanktis</name>
    <dbReference type="NCBI Taxonomy" id="228"/>
    <lineage>
        <taxon>Bacteria</taxon>
        <taxon>Pseudomonadati</taxon>
        <taxon>Pseudomonadota</taxon>
        <taxon>Gammaproteobacteria</taxon>
        <taxon>Alteromonadales</taxon>
        <taxon>Pseudoalteromonadaceae</taxon>
        <taxon>Pseudoalteromonas</taxon>
    </lineage>
</organism>
<dbReference type="InterPro" id="IPR010982">
    <property type="entry name" value="Lambda_DNA-bd_dom_sf"/>
</dbReference>
<dbReference type="SUPFAM" id="SSF47413">
    <property type="entry name" value="lambda repressor-like DNA-binding domains"/>
    <property type="match status" value="1"/>
</dbReference>
<evidence type="ECO:0000259" key="1">
    <source>
        <dbReference type="PROSITE" id="PS50943"/>
    </source>
</evidence>
<dbReference type="SMART" id="SM00530">
    <property type="entry name" value="HTH_XRE"/>
    <property type="match status" value="1"/>
</dbReference>
<dbReference type="PANTHER" id="PTHR37301:SF1">
    <property type="entry name" value="DNA-BINDING PROTEIN"/>
    <property type="match status" value="1"/>
</dbReference>
<gene>
    <name evidence="2" type="ORF">RC083_05640</name>
</gene>
<accession>A0ABU1B9N5</accession>
<protein>
    <submittedName>
        <fullName evidence="2">Helix-turn-helix transcriptional regulator</fullName>
    </submittedName>
</protein>
<dbReference type="Proteomes" id="UP001226574">
    <property type="component" value="Unassembled WGS sequence"/>
</dbReference>
<evidence type="ECO:0000313" key="3">
    <source>
        <dbReference type="Proteomes" id="UP001226574"/>
    </source>
</evidence>
<comment type="caution">
    <text evidence="2">The sequence shown here is derived from an EMBL/GenBank/DDBJ whole genome shotgun (WGS) entry which is preliminary data.</text>
</comment>
<name>A0ABU1B9N5_PSEHA</name>
<feature type="domain" description="HTH cro/C1-type" evidence="1">
    <location>
        <begin position="13"/>
        <end position="62"/>
    </location>
</feature>